<dbReference type="KEGG" id="dpx:DAPPUDRAFT_223519"/>
<sequence>MCLVRFSFRFLGCFKMMNNSKSKHFNGNDPSKSKPHGKGNKTKKSSKKKNADSDNQGPSSKEQDDAVPSSADGRYVNTLEQPLTRHPLSSTSNEDTVETVYAESNHVPLINRYSRIYHHVPESPPRDIWNSGEGGVKWLLNCDFYGNNDIGQIEATGEQCGGLCVANP</sequence>
<gene>
    <name evidence="2" type="ORF">DAPPUDRAFT_223519</name>
</gene>
<protein>
    <submittedName>
        <fullName evidence="2">Uncharacterized protein</fullName>
    </submittedName>
</protein>
<name>E9GBG0_DAPPU</name>
<accession>E9GBG0</accession>
<reference evidence="2 3" key="1">
    <citation type="journal article" date="2011" name="Science">
        <title>The ecoresponsive genome of Daphnia pulex.</title>
        <authorList>
            <person name="Colbourne J.K."/>
            <person name="Pfrender M.E."/>
            <person name="Gilbert D."/>
            <person name="Thomas W.K."/>
            <person name="Tucker A."/>
            <person name="Oakley T.H."/>
            <person name="Tokishita S."/>
            <person name="Aerts A."/>
            <person name="Arnold G.J."/>
            <person name="Basu M.K."/>
            <person name="Bauer D.J."/>
            <person name="Caceres C.E."/>
            <person name="Carmel L."/>
            <person name="Casola C."/>
            <person name="Choi J.H."/>
            <person name="Detter J.C."/>
            <person name="Dong Q."/>
            <person name="Dusheyko S."/>
            <person name="Eads B.D."/>
            <person name="Frohlich T."/>
            <person name="Geiler-Samerotte K.A."/>
            <person name="Gerlach D."/>
            <person name="Hatcher P."/>
            <person name="Jogdeo S."/>
            <person name="Krijgsveld J."/>
            <person name="Kriventseva E.V."/>
            <person name="Kultz D."/>
            <person name="Laforsch C."/>
            <person name="Lindquist E."/>
            <person name="Lopez J."/>
            <person name="Manak J.R."/>
            <person name="Muller J."/>
            <person name="Pangilinan J."/>
            <person name="Patwardhan R.P."/>
            <person name="Pitluck S."/>
            <person name="Pritham E.J."/>
            <person name="Rechtsteiner A."/>
            <person name="Rho M."/>
            <person name="Rogozin I.B."/>
            <person name="Sakarya O."/>
            <person name="Salamov A."/>
            <person name="Schaack S."/>
            <person name="Shapiro H."/>
            <person name="Shiga Y."/>
            <person name="Skalitzky C."/>
            <person name="Smith Z."/>
            <person name="Souvorov A."/>
            <person name="Sung W."/>
            <person name="Tang Z."/>
            <person name="Tsuchiya D."/>
            <person name="Tu H."/>
            <person name="Vos H."/>
            <person name="Wang M."/>
            <person name="Wolf Y.I."/>
            <person name="Yamagata H."/>
            <person name="Yamada T."/>
            <person name="Ye Y."/>
            <person name="Shaw J.R."/>
            <person name="Andrews J."/>
            <person name="Crease T.J."/>
            <person name="Tang H."/>
            <person name="Lucas S.M."/>
            <person name="Robertson H.M."/>
            <person name="Bork P."/>
            <person name="Koonin E.V."/>
            <person name="Zdobnov E.M."/>
            <person name="Grigoriev I.V."/>
            <person name="Lynch M."/>
            <person name="Boore J.L."/>
        </authorList>
    </citation>
    <scope>NUCLEOTIDE SEQUENCE [LARGE SCALE GENOMIC DNA]</scope>
</reference>
<dbReference type="AlphaFoldDB" id="E9GBG0"/>
<dbReference type="PhylomeDB" id="E9GBG0"/>
<keyword evidence="3" id="KW-1185">Reference proteome</keyword>
<feature type="compositionally biased region" description="Basic residues" evidence="1">
    <location>
        <begin position="33"/>
        <end position="48"/>
    </location>
</feature>
<proteinExistence type="predicted"/>
<feature type="region of interest" description="Disordered" evidence="1">
    <location>
        <begin position="21"/>
        <end position="95"/>
    </location>
</feature>
<dbReference type="HOGENOM" id="CLU_1588167_0_0_1"/>
<organism evidence="2 3">
    <name type="scientific">Daphnia pulex</name>
    <name type="common">Water flea</name>
    <dbReference type="NCBI Taxonomy" id="6669"/>
    <lineage>
        <taxon>Eukaryota</taxon>
        <taxon>Metazoa</taxon>
        <taxon>Ecdysozoa</taxon>
        <taxon>Arthropoda</taxon>
        <taxon>Crustacea</taxon>
        <taxon>Branchiopoda</taxon>
        <taxon>Diplostraca</taxon>
        <taxon>Cladocera</taxon>
        <taxon>Anomopoda</taxon>
        <taxon>Daphniidae</taxon>
        <taxon>Daphnia</taxon>
    </lineage>
</organism>
<dbReference type="EMBL" id="GL732538">
    <property type="protein sequence ID" value="EFX83161.1"/>
    <property type="molecule type" value="Genomic_DNA"/>
</dbReference>
<evidence type="ECO:0000313" key="2">
    <source>
        <dbReference type="EMBL" id="EFX83161.1"/>
    </source>
</evidence>
<dbReference type="Proteomes" id="UP000000305">
    <property type="component" value="Unassembled WGS sequence"/>
</dbReference>
<evidence type="ECO:0000313" key="3">
    <source>
        <dbReference type="Proteomes" id="UP000000305"/>
    </source>
</evidence>
<evidence type="ECO:0000256" key="1">
    <source>
        <dbReference type="SAM" id="MobiDB-lite"/>
    </source>
</evidence>
<dbReference type="InParanoid" id="E9GBG0"/>